<keyword evidence="1" id="KW-0410">Iron transport</keyword>
<evidence type="ECO:0000259" key="7">
    <source>
        <dbReference type="Pfam" id="PF07715"/>
    </source>
</evidence>
<comment type="caution">
    <text evidence="8">The sequence shown here is derived from an EMBL/GenBank/DDBJ whole genome shotgun (WGS) entry which is preliminary data.</text>
</comment>
<dbReference type="EMBL" id="JAUUDS010000014">
    <property type="protein sequence ID" value="MDP1028782.1"/>
    <property type="molecule type" value="Genomic_DNA"/>
</dbReference>
<dbReference type="InterPro" id="IPR037066">
    <property type="entry name" value="Plug_dom_sf"/>
</dbReference>
<feature type="compositionally biased region" description="Basic residues" evidence="5">
    <location>
        <begin position="410"/>
        <end position="419"/>
    </location>
</feature>
<organism evidence="8 9">
    <name type="scientific">Sphingomonas aurea</name>
    <dbReference type="NCBI Taxonomy" id="3063994"/>
    <lineage>
        <taxon>Bacteria</taxon>
        <taxon>Pseudomonadati</taxon>
        <taxon>Pseudomonadota</taxon>
        <taxon>Alphaproteobacteria</taxon>
        <taxon>Sphingomonadales</taxon>
        <taxon>Sphingomonadaceae</taxon>
        <taxon>Sphingomonas</taxon>
    </lineage>
</organism>
<dbReference type="Gene3D" id="2.170.130.10">
    <property type="entry name" value="TonB-dependent receptor, plug domain"/>
    <property type="match status" value="1"/>
</dbReference>
<evidence type="ECO:0000256" key="4">
    <source>
        <dbReference type="ARBA" id="ARBA00023065"/>
    </source>
</evidence>
<evidence type="ECO:0000256" key="5">
    <source>
        <dbReference type="SAM" id="MobiDB-lite"/>
    </source>
</evidence>
<name>A0ABT9EP91_9SPHN</name>
<evidence type="ECO:0000256" key="3">
    <source>
        <dbReference type="ARBA" id="ARBA00023004"/>
    </source>
</evidence>
<proteinExistence type="predicted"/>
<evidence type="ECO:0000256" key="6">
    <source>
        <dbReference type="SAM" id="SignalP"/>
    </source>
</evidence>
<sequence>MIARNWLMLGVAATALSVSGLAAPAVAQEMRDMAAPEASVEAPADAPAPADGEIVVLGFGQTRQVQTVTAADMERLTPGTSPLKAVAKLPGVNFQSADAFGAYEWSTRISLRGFNQNQLGFTLDGVPLGDMSYGNVNGLHISRAAISENLAATTVAQGAGALGTASTSNLGGTLQFTSRAPSDTADLVASGTYGSNDTIRAFVRAESGDIGGGLKGYLSYGFLTTDKWKGYGVQRQHQVNAKLVQDFGERGSITGFVNFSDRRENDYQDLSLDIIARRGLRADNISNDYALAARIGKIYQNNAAIAAYQAANGGATTGFTPPWAGVGYTYPAGFGSVDDAYYDAAGVRRDWLGGVTFDAKLTDALALVSTSYYHHNKGQGSWVTPYVGTPAGVPDGSGGTIGAASPPLLPHHRVRHRPRRQPDAPDAGDRRQPAGAGRLVREQRLHPSAPLLRHGRWHHAQSQRP</sequence>
<evidence type="ECO:0000313" key="8">
    <source>
        <dbReference type="EMBL" id="MDP1028782.1"/>
    </source>
</evidence>
<evidence type="ECO:0000256" key="2">
    <source>
        <dbReference type="ARBA" id="ARBA00022729"/>
    </source>
</evidence>
<keyword evidence="8" id="KW-0675">Receptor</keyword>
<feature type="compositionally biased region" description="Basic residues" evidence="5">
    <location>
        <begin position="453"/>
        <end position="465"/>
    </location>
</feature>
<keyword evidence="9" id="KW-1185">Reference proteome</keyword>
<feature type="signal peptide" evidence="6">
    <location>
        <begin position="1"/>
        <end position="27"/>
    </location>
</feature>
<feature type="compositionally biased region" description="Basic and acidic residues" evidence="5">
    <location>
        <begin position="420"/>
        <end position="432"/>
    </location>
</feature>
<accession>A0ABT9EP91</accession>
<dbReference type="InterPro" id="IPR012910">
    <property type="entry name" value="Plug_dom"/>
</dbReference>
<evidence type="ECO:0000313" key="9">
    <source>
        <dbReference type="Proteomes" id="UP001230685"/>
    </source>
</evidence>
<evidence type="ECO:0000256" key="1">
    <source>
        <dbReference type="ARBA" id="ARBA00022496"/>
    </source>
</evidence>
<feature type="region of interest" description="Disordered" evidence="5">
    <location>
        <begin position="393"/>
        <end position="465"/>
    </location>
</feature>
<dbReference type="Pfam" id="PF07715">
    <property type="entry name" value="Plug"/>
    <property type="match status" value="1"/>
</dbReference>
<keyword evidence="3" id="KW-0408">Iron</keyword>
<feature type="chain" id="PRO_5045804367" evidence="6">
    <location>
        <begin position="28"/>
        <end position="465"/>
    </location>
</feature>
<gene>
    <name evidence="8" type="ORF">Q5H91_16285</name>
</gene>
<dbReference type="PANTHER" id="PTHR32552:SF89">
    <property type="entry name" value="CATECHOLATE SIDEROPHORE RECEPTOR FIU"/>
    <property type="match status" value="1"/>
</dbReference>
<feature type="domain" description="TonB-dependent receptor plug" evidence="7">
    <location>
        <begin position="62"/>
        <end position="161"/>
    </location>
</feature>
<dbReference type="PANTHER" id="PTHR32552">
    <property type="entry name" value="FERRICHROME IRON RECEPTOR-RELATED"/>
    <property type="match status" value="1"/>
</dbReference>
<keyword evidence="4" id="KW-0813">Transport</keyword>
<dbReference type="InterPro" id="IPR039426">
    <property type="entry name" value="TonB-dep_rcpt-like"/>
</dbReference>
<dbReference type="SUPFAM" id="SSF56935">
    <property type="entry name" value="Porins"/>
    <property type="match status" value="1"/>
</dbReference>
<dbReference type="Proteomes" id="UP001230685">
    <property type="component" value="Unassembled WGS sequence"/>
</dbReference>
<protein>
    <submittedName>
        <fullName evidence="8">TonB-dependent receptor</fullName>
    </submittedName>
</protein>
<keyword evidence="2 6" id="KW-0732">Signal</keyword>
<keyword evidence="4" id="KW-0406">Ion transport</keyword>
<reference evidence="8 9" key="1">
    <citation type="submission" date="2023-07" db="EMBL/GenBank/DDBJ databases">
        <authorList>
            <person name="Kim M.K."/>
        </authorList>
    </citation>
    <scope>NUCLEOTIDE SEQUENCE [LARGE SCALE GENOMIC DNA]</scope>
    <source>
        <strain evidence="8 9">KR1UV-12</strain>
    </source>
</reference>